<dbReference type="GO" id="GO:0032040">
    <property type="term" value="C:small-subunit processome"/>
    <property type="evidence" value="ECO:0007669"/>
    <property type="project" value="TreeGrafter"/>
</dbReference>
<dbReference type="InterPro" id="IPR027193">
    <property type="entry name" value="Noc4"/>
</dbReference>
<dbReference type="PANTHER" id="PTHR12455:SF0">
    <property type="entry name" value="NUCLEOLAR COMPLEX PROTEIN 4 HOMOLOG"/>
    <property type="match status" value="1"/>
</dbReference>
<accession>A0A2P2M9K7</accession>
<dbReference type="PANTHER" id="PTHR12455">
    <property type="entry name" value="NUCLEOLAR COMPLEX PROTEIN 4"/>
    <property type="match status" value="1"/>
</dbReference>
<name>A0A2P2M9K7_RHIMU</name>
<dbReference type="EMBL" id="GGEC01046416">
    <property type="protein sequence ID" value="MBX26900.1"/>
    <property type="molecule type" value="Transcribed_RNA"/>
</dbReference>
<organism evidence="1">
    <name type="scientific">Rhizophora mucronata</name>
    <name type="common">Asiatic mangrove</name>
    <dbReference type="NCBI Taxonomy" id="61149"/>
    <lineage>
        <taxon>Eukaryota</taxon>
        <taxon>Viridiplantae</taxon>
        <taxon>Streptophyta</taxon>
        <taxon>Embryophyta</taxon>
        <taxon>Tracheophyta</taxon>
        <taxon>Spermatophyta</taxon>
        <taxon>Magnoliopsida</taxon>
        <taxon>eudicotyledons</taxon>
        <taxon>Gunneridae</taxon>
        <taxon>Pentapetalae</taxon>
        <taxon>rosids</taxon>
        <taxon>fabids</taxon>
        <taxon>Malpighiales</taxon>
        <taxon>Rhizophoraceae</taxon>
        <taxon>Rhizophora</taxon>
    </lineage>
</organism>
<proteinExistence type="predicted"/>
<dbReference type="AlphaFoldDB" id="A0A2P2M9K7"/>
<dbReference type="GO" id="GO:0042254">
    <property type="term" value="P:ribosome biogenesis"/>
    <property type="evidence" value="ECO:0007669"/>
    <property type="project" value="InterPro"/>
</dbReference>
<protein>
    <submittedName>
        <fullName evidence="1">Uncharacterized protein</fullName>
    </submittedName>
</protein>
<evidence type="ECO:0000313" key="1">
    <source>
        <dbReference type="EMBL" id="MBX26900.1"/>
    </source>
</evidence>
<sequence length="153" mass="17685">MELVKSANGGRFHSAIYHRLLLKIVSSMEPIDFLLELLVSKYFKYIDIRYFTYVSLEKLATTLQVKDISDNKTTRADKDHDTDSRVSMELSTQKMHSLLSNVPPPEHLKGDSFNEMWSGSGNYLLVLVFTFFIRSCDKVFFSLSNPFCTYIFC</sequence>
<reference evidence="1" key="1">
    <citation type="submission" date="2018-02" db="EMBL/GenBank/DDBJ databases">
        <title>Rhizophora mucronata_Transcriptome.</title>
        <authorList>
            <person name="Meera S.P."/>
            <person name="Sreeshan A."/>
            <person name="Augustine A."/>
        </authorList>
    </citation>
    <scope>NUCLEOTIDE SEQUENCE</scope>
    <source>
        <tissue evidence="1">Leaf</tissue>
    </source>
</reference>
<dbReference type="GO" id="GO:0030692">
    <property type="term" value="C:Noc4p-Nop14p complex"/>
    <property type="evidence" value="ECO:0007669"/>
    <property type="project" value="TreeGrafter"/>
</dbReference>